<dbReference type="AlphaFoldDB" id="A0A6A7BEF3"/>
<keyword evidence="3" id="KW-1185">Reference proteome</keyword>
<evidence type="ECO:0000256" key="1">
    <source>
        <dbReference type="SAM" id="MobiDB-lite"/>
    </source>
</evidence>
<feature type="compositionally biased region" description="Basic and acidic residues" evidence="1">
    <location>
        <begin position="49"/>
        <end position="59"/>
    </location>
</feature>
<evidence type="ECO:0000313" key="2">
    <source>
        <dbReference type="EMBL" id="KAF2853861.1"/>
    </source>
</evidence>
<protein>
    <submittedName>
        <fullName evidence="2">Uncharacterized protein</fullName>
    </submittedName>
</protein>
<gene>
    <name evidence="2" type="ORF">T440DRAFT_465610</name>
</gene>
<feature type="region of interest" description="Disordered" evidence="1">
    <location>
        <begin position="25"/>
        <end position="59"/>
    </location>
</feature>
<feature type="compositionally biased region" description="Basic residues" evidence="1">
    <location>
        <begin position="39"/>
        <end position="48"/>
    </location>
</feature>
<proteinExistence type="predicted"/>
<feature type="non-terminal residue" evidence="2">
    <location>
        <position position="93"/>
    </location>
</feature>
<organism evidence="2 3">
    <name type="scientific">Plenodomus tracheiphilus IPT5</name>
    <dbReference type="NCBI Taxonomy" id="1408161"/>
    <lineage>
        <taxon>Eukaryota</taxon>
        <taxon>Fungi</taxon>
        <taxon>Dikarya</taxon>
        <taxon>Ascomycota</taxon>
        <taxon>Pezizomycotina</taxon>
        <taxon>Dothideomycetes</taxon>
        <taxon>Pleosporomycetidae</taxon>
        <taxon>Pleosporales</taxon>
        <taxon>Pleosporineae</taxon>
        <taxon>Leptosphaeriaceae</taxon>
        <taxon>Plenodomus</taxon>
    </lineage>
</organism>
<evidence type="ECO:0000313" key="3">
    <source>
        <dbReference type="Proteomes" id="UP000799423"/>
    </source>
</evidence>
<reference evidence="2" key="1">
    <citation type="submission" date="2020-01" db="EMBL/GenBank/DDBJ databases">
        <authorList>
            <consortium name="DOE Joint Genome Institute"/>
            <person name="Haridas S."/>
            <person name="Albert R."/>
            <person name="Binder M."/>
            <person name="Bloem J."/>
            <person name="Labutti K."/>
            <person name="Salamov A."/>
            <person name="Andreopoulos B."/>
            <person name="Baker S.E."/>
            <person name="Barry K."/>
            <person name="Bills G."/>
            <person name="Bluhm B.H."/>
            <person name="Cannon C."/>
            <person name="Castanera R."/>
            <person name="Culley D.E."/>
            <person name="Daum C."/>
            <person name="Ezra D."/>
            <person name="Gonzalez J.B."/>
            <person name="Henrissat B."/>
            <person name="Kuo A."/>
            <person name="Liang C."/>
            <person name="Lipzen A."/>
            <person name="Lutzoni F."/>
            <person name="Magnuson J."/>
            <person name="Mondo S."/>
            <person name="Nolan M."/>
            <person name="Ohm R."/>
            <person name="Pangilinan J."/>
            <person name="Park H.-J."/>
            <person name="Ramirez L."/>
            <person name="Alfaro M."/>
            <person name="Sun H."/>
            <person name="Tritt A."/>
            <person name="Yoshinaga Y."/>
            <person name="Zwiers L.-H."/>
            <person name="Turgeon B.G."/>
            <person name="Goodwin S.B."/>
            <person name="Spatafora J.W."/>
            <person name="Crous P.W."/>
            <person name="Grigoriev I.V."/>
        </authorList>
    </citation>
    <scope>NUCLEOTIDE SEQUENCE</scope>
    <source>
        <strain evidence="2">IPT5</strain>
    </source>
</reference>
<accession>A0A6A7BEF3</accession>
<name>A0A6A7BEF3_9PLEO</name>
<sequence>MPPFSREPADLLKCTGLSHIVVEAHNTPPARPSCGLTLHRSRPRHKSKKSETSRLHFEKRSDRIGSYPMQIESHLAVVTLVMSVIMIEEKRKN</sequence>
<dbReference type="Proteomes" id="UP000799423">
    <property type="component" value="Unassembled WGS sequence"/>
</dbReference>
<dbReference type="EMBL" id="MU006294">
    <property type="protein sequence ID" value="KAF2853861.1"/>
    <property type="molecule type" value="Genomic_DNA"/>
</dbReference>